<dbReference type="EMBL" id="CYZL01000001">
    <property type="protein sequence ID" value="CUN51357.1"/>
    <property type="molecule type" value="Genomic_DNA"/>
</dbReference>
<dbReference type="InterPro" id="IPR002694">
    <property type="entry name" value="Znf_CHC2"/>
</dbReference>
<protein>
    <submittedName>
        <fullName evidence="2">DNA primase (Bacterial type)</fullName>
    </submittedName>
</protein>
<name>A0A173XKC4_9FIRM</name>
<evidence type="ECO:0000313" key="2">
    <source>
        <dbReference type="EMBL" id="CUN51357.1"/>
    </source>
</evidence>
<sequence length="240" mass="28336">MPYIEQEKLQELIEDVNILDVVDYLGIECHKRGSNYFMLCPSPKHNDTHATNCYCKDGGKRVSCKACGYFASPIELVKDVTGMGFFDAVRVVWQLAGCPSYLYQKETSKRMFYLTYDEAKLIDIHLPNQIYLPVGEDAYKVPAKIQKDKTYDPNKLDYIYCKRERISWKTFFSEREFAMLVYDKALEKKQRFTDILKEIQPYMKQPYTKNCPDILILKKDIEKNIERTNKILQRAERVYH</sequence>
<dbReference type="SUPFAM" id="SSF57783">
    <property type="entry name" value="Zinc beta-ribbon"/>
    <property type="match status" value="1"/>
</dbReference>
<gene>
    <name evidence="2" type="ORF">ERS852450_00134</name>
</gene>
<dbReference type="Pfam" id="PF01807">
    <property type="entry name" value="Zn_ribbon_DnaG"/>
    <property type="match status" value="1"/>
</dbReference>
<dbReference type="Gene3D" id="3.90.580.10">
    <property type="entry name" value="Zinc finger, CHC2-type domain"/>
    <property type="match status" value="1"/>
</dbReference>
<proteinExistence type="predicted"/>
<dbReference type="GO" id="GO:0006260">
    <property type="term" value="P:DNA replication"/>
    <property type="evidence" value="ECO:0007669"/>
    <property type="project" value="InterPro"/>
</dbReference>
<dbReference type="GO" id="GO:0008270">
    <property type="term" value="F:zinc ion binding"/>
    <property type="evidence" value="ECO:0007669"/>
    <property type="project" value="InterPro"/>
</dbReference>
<dbReference type="InterPro" id="IPR036977">
    <property type="entry name" value="DNA_primase_Znf_CHC2"/>
</dbReference>
<accession>A0A173XKC4</accession>
<organism evidence="2 3">
    <name type="scientific">Anaerobutyricum hallii</name>
    <dbReference type="NCBI Taxonomy" id="39488"/>
    <lineage>
        <taxon>Bacteria</taxon>
        <taxon>Bacillati</taxon>
        <taxon>Bacillota</taxon>
        <taxon>Clostridia</taxon>
        <taxon>Lachnospirales</taxon>
        <taxon>Lachnospiraceae</taxon>
        <taxon>Anaerobutyricum</taxon>
    </lineage>
</organism>
<feature type="domain" description="Zinc finger CHC2-type" evidence="1">
    <location>
        <begin position="5"/>
        <end position="94"/>
    </location>
</feature>
<dbReference type="AlphaFoldDB" id="A0A173XKC4"/>
<dbReference type="RefSeq" id="WP_055297819.1">
    <property type="nucleotide sequence ID" value="NZ_BLYK01000002.1"/>
</dbReference>
<evidence type="ECO:0000313" key="3">
    <source>
        <dbReference type="Proteomes" id="UP000095679"/>
    </source>
</evidence>
<dbReference type="GO" id="GO:0003677">
    <property type="term" value="F:DNA binding"/>
    <property type="evidence" value="ECO:0007669"/>
    <property type="project" value="InterPro"/>
</dbReference>
<dbReference type="GO" id="GO:0003899">
    <property type="term" value="F:DNA-directed RNA polymerase activity"/>
    <property type="evidence" value="ECO:0007669"/>
    <property type="project" value="InterPro"/>
</dbReference>
<dbReference type="Proteomes" id="UP000095679">
    <property type="component" value="Unassembled WGS sequence"/>
</dbReference>
<evidence type="ECO:0000259" key="1">
    <source>
        <dbReference type="Pfam" id="PF01807"/>
    </source>
</evidence>
<reference evidence="2 3" key="1">
    <citation type="submission" date="2015-09" db="EMBL/GenBank/DDBJ databases">
        <authorList>
            <consortium name="Pathogen Informatics"/>
        </authorList>
    </citation>
    <scope>NUCLEOTIDE SEQUENCE [LARGE SCALE GENOMIC DNA]</scope>
    <source>
        <strain evidence="2 3">2789STDY5834835</strain>
    </source>
</reference>